<accession>A0AC34QW29</accession>
<name>A0AC34QW29_9BILA</name>
<protein>
    <submittedName>
        <fullName evidence="2">Uncharacterized protein</fullName>
    </submittedName>
</protein>
<sequence>MANEDLPTNHKVTAFWFHVCAIFCKIVAVSLLAVSRFRRQWFTNTNMLPNYLLSRDIFGTDCAYNVNDTNVVLCYDTNELYNTEGINFWAEVDGSIDDVMPTPRQIVVANHLFSFLCFFIFIDLISTFVTCYFTDRFLPTYEMTNTRKGWNYGAKYVGIFAVIALLIILVYCMITFVVFYHRSSSFTITNSGLDGLGNAFHIFCLSTIFFFCGQTCLSVAYVFYIKANGGICKEYSEGQPLQTLRRNHASELD</sequence>
<organism evidence="1 2">
    <name type="scientific">Panagrolaimus sp. JU765</name>
    <dbReference type="NCBI Taxonomy" id="591449"/>
    <lineage>
        <taxon>Eukaryota</taxon>
        <taxon>Metazoa</taxon>
        <taxon>Ecdysozoa</taxon>
        <taxon>Nematoda</taxon>
        <taxon>Chromadorea</taxon>
        <taxon>Rhabditida</taxon>
        <taxon>Tylenchina</taxon>
        <taxon>Panagrolaimomorpha</taxon>
        <taxon>Panagrolaimoidea</taxon>
        <taxon>Panagrolaimidae</taxon>
        <taxon>Panagrolaimus</taxon>
    </lineage>
</organism>
<reference evidence="2" key="1">
    <citation type="submission" date="2022-11" db="UniProtKB">
        <authorList>
            <consortium name="WormBaseParasite"/>
        </authorList>
    </citation>
    <scope>IDENTIFICATION</scope>
</reference>
<proteinExistence type="predicted"/>
<evidence type="ECO:0000313" key="2">
    <source>
        <dbReference type="WBParaSite" id="JU765_v2.g19827.t1"/>
    </source>
</evidence>
<evidence type="ECO:0000313" key="1">
    <source>
        <dbReference type="Proteomes" id="UP000887576"/>
    </source>
</evidence>
<dbReference type="WBParaSite" id="JU765_v2.g19827.t1">
    <property type="protein sequence ID" value="JU765_v2.g19827.t1"/>
    <property type="gene ID" value="JU765_v2.g19827"/>
</dbReference>
<dbReference type="Proteomes" id="UP000887576">
    <property type="component" value="Unplaced"/>
</dbReference>